<sequence length="112" mass="12278">MKKLADLTFILGSLAMLTALVLRAADMRQAAVIFLCGSILAAIGRLAAYRQPDDITLKRLKIQQVIASLLFIGCGALMMSDRPGNEWIGCLCIATIFETYSAFRISSIEKHK</sequence>
<feature type="transmembrane region" description="Helical" evidence="1">
    <location>
        <begin position="7"/>
        <end position="25"/>
    </location>
</feature>
<dbReference type="EMBL" id="DWUP01000011">
    <property type="protein sequence ID" value="HJD52220.1"/>
    <property type="molecule type" value="Genomic_DNA"/>
</dbReference>
<feature type="transmembrane region" description="Helical" evidence="1">
    <location>
        <begin position="31"/>
        <end position="48"/>
    </location>
</feature>
<dbReference type="Proteomes" id="UP000787625">
    <property type="component" value="Unassembled WGS sequence"/>
</dbReference>
<proteinExistence type="predicted"/>
<keyword evidence="1" id="KW-1133">Transmembrane helix</keyword>
<comment type="caution">
    <text evidence="2">The sequence shown here is derived from an EMBL/GenBank/DDBJ whole genome shotgun (WGS) entry which is preliminary data.</text>
</comment>
<reference evidence="2" key="2">
    <citation type="submission" date="2021-04" db="EMBL/GenBank/DDBJ databases">
        <authorList>
            <person name="Gilroy R."/>
        </authorList>
    </citation>
    <scope>NUCLEOTIDE SEQUENCE</scope>
    <source>
        <strain evidence="2">MalCec1-1739</strain>
    </source>
</reference>
<keyword evidence="1" id="KW-0812">Transmembrane</keyword>
<keyword evidence="1" id="KW-0472">Membrane</keyword>
<dbReference type="AlphaFoldDB" id="A0A9D2ZTE8"/>
<protein>
    <submittedName>
        <fullName evidence="2">Uncharacterized protein</fullName>
    </submittedName>
</protein>
<gene>
    <name evidence="2" type="ORF">IAA93_00610</name>
</gene>
<name>A0A9D2ZTE8_9BACT</name>
<evidence type="ECO:0000313" key="2">
    <source>
        <dbReference type="EMBL" id="HJD52220.1"/>
    </source>
</evidence>
<organism evidence="2 3">
    <name type="scientific">Candidatus Avibacteroides avistercoris</name>
    <dbReference type="NCBI Taxonomy" id="2840690"/>
    <lineage>
        <taxon>Bacteria</taxon>
        <taxon>Pseudomonadati</taxon>
        <taxon>Bacteroidota</taxon>
        <taxon>Bacteroidia</taxon>
        <taxon>Bacteroidales</taxon>
        <taxon>Bacteroidaceae</taxon>
        <taxon>Bacteroidaceae incertae sedis</taxon>
        <taxon>Candidatus Avibacteroides</taxon>
    </lineage>
</organism>
<accession>A0A9D2ZTE8</accession>
<evidence type="ECO:0000313" key="3">
    <source>
        <dbReference type="Proteomes" id="UP000787625"/>
    </source>
</evidence>
<evidence type="ECO:0000256" key="1">
    <source>
        <dbReference type="SAM" id="Phobius"/>
    </source>
</evidence>
<reference evidence="2" key="1">
    <citation type="journal article" date="2021" name="PeerJ">
        <title>Extensive microbial diversity within the chicken gut microbiome revealed by metagenomics and culture.</title>
        <authorList>
            <person name="Gilroy R."/>
            <person name="Ravi A."/>
            <person name="Getino M."/>
            <person name="Pursley I."/>
            <person name="Horton D.L."/>
            <person name="Alikhan N.F."/>
            <person name="Baker D."/>
            <person name="Gharbi K."/>
            <person name="Hall N."/>
            <person name="Watson M."/>
            <person name="Adriaenssens E.M."/>
            <person name="Foster-Nyarko E."/>
            <person name="Jarju S."/>
            <person name="Secka A."/>
            <person name="Antonio M."/>
            <person name="Oren A."/>
            <person name="Chaudhuri R.R."/>
            <person name="La Ragione R."/>
            <person name="Hildebrand F."/>
            <person name="Pallen M.J."/>
        </authorList>
    </citation>
    <scope>NUCLEOTIDE SEQUENCE</scope>
    <source>
        <strain evidence="2">MalCec1-1739</strain>
    </source>
</reference>